<dbReference type="EMBL" id="QGKY02001015">
    <property type="protein sequence ID" value="KAF2572316.1"/>
    <property type="molecule type" value="Genomic_DNA"/>
</dbReference>
<gene>
    <name evidence="1" type="ORF">F2Q70_00002398</name>
</gene>
<reference evidence="1" key="1">
    <citation type="submission" date="2019-12" db="EMBL/GenBank/DDBJ databases">
        <title>Genome sequencing and annotation of Brassica cretica.</title>
        <authorList>
            <person name="Studholme D.J."/>
            <person name="Sarris P.F."/>
        </authorList>
    </citation>
    <scope>NUCLEOTIDE SEQUENCE</scope>
    <source>
        <strain evidence="1">PFS-102/07</strain>
        <tissue evidence="1">Leaf</tissue>
    </source>
</reference>
<proteinExistence type="predicted"/>
<organism evidence="1">
    <name type="scientific">Brassica cretica</name>
    <name type="common">Mustard</name>
    <dbReference type="NCBI Taxonomy" id="69181"/>
    <lineage>
        <taxon>Eukaryota</taxon>
        <taxon>Viridiplantae</taxon>
        <taxon>Streptophyta</taxon>
        <taxon>Embryophyta</taxon>
        <taxon>Tracheophyta</taxon>
        <taxon>Spermatophyta</taxon>
        <taxon>Magnoliopsida</taxon>
        <taxon>eudicotyledons</taxon>
        <taxon>Gunneridae</taxon>
        <taxon>Pentapetalae</taxon>
        <taxon>rosids</taxon>
        <taxon>malvids</taxon>
        <taxon>Brassicales</taxon>
        <taxon>Brassicaceae</taxon>
        <taxon>Brassiceae</taxon>
        <taxon>Brassica</taxon>
    </lineage>
</organism>
<sequence>METGSFQDVTVCHRAFCPDVCRNRGVAKTHNCTVTGTHGVHYCGFPIAMKAWMGTSESLPSHVHRTSGGYLRRLLSSSGTVARAVSIAVGNCLSTARAVISLRGRGSGYVRKENRPSVSFKGEIAGIFSEHWFPRQKYRERDRGEMDWTGQKKMAGRPIRVCNGGRKSVCPSARSSGSFHDQFESGDPGMRYLQSMVFEPKPREWFIGVVCTNRGRVLMDRVA</sequence>
<name>A0A8S9ITC8_BRACR</name>
<dbReference type="AlphaFoldDB" id="A0A8S9ITC8"/>
<evidence type="ECO:0000313" key="1">
    <source>
        <dbReference type="EMBL" id="KAF2572316.1"/>
    </source>
</evidence>
<comment type="caution">
    <text evidence="1">The sequence shown here is derived from an EMBL/GenBank/DDBJ whole genome shotgun (WGS) entry which is preliminary data.</text>
</comment>
<protein>
    <submittedName>
        <fullName evidence="1">Uncharacterized protein</fullName>
    </submittedName>
</protein>
<accession>A0A8S9ITC8</accession>